<keyword evidence="2" id="KW-0812">Transmembrane</keyword>
<reference evidence="3" key="2">
    <citation type="submission" date="2020-02" db="EMBL/GenBank/DDBJ databases">
        <authorList>
            <person name="Matsumoto Y."/>
            <person name="Motooka D."/>
            <person name="Nakamura S."/>
        </authorList>
    </citation>
    <scope>NUCLEOTIDE SEQUENCE</scope>
    <source>
        <strain evidence="3">JCM 13671</strain>
    </source>
</reference>
<dbReference type="AlphaFoldDB" id="A0A7I7XRU5"/>
<dbReference type="EMBL" id="AP022612">
    <property type="protein sequence ID" value="BBZ31951.1"/>
    <property type="molecule type" value="Genomic_DNA"/>
</dbReference>
<accession>A0A7I7XRU5</accession>
<organism evidence="3 4">
    <name type="scientific">Mycolicibacterium confluentis</name>
    <dbReference type="NCBI Taxonomy" id="28047"/>
    <lineage>
        <taxon>Bacteria</taxon>
        <taxon>Bacillati</taxon>
        <taxon>Actinomycetota</taxon>
        <taxon>Actinomycetes</taxon>
        <taxon>Mycobacteriales</taxon>
        <taxon>Mycobacteriaceae</taxon>
        <taxon>Mycolicibacterium</taxon>
    </lineage>
</organism>
<evidence type="ECO:0000313" key="4">
    <source>
        <dbReference type="Proteomes" id="UP000466931"/>
    </source>
</evidence>
<sequence>MVTSAAAVVLALPELEMFYGDVTTIALATAGGLAALAAMVCWLAFRCVRGRAHTRVSTTIGCAVVVAAAPAVWLLTPTSQVAWLATMTRVTAIIAAVVAVAAVAMLFAPQRSARSAPSARRAARATPVRVPVPVAVGAVVPPAQPSWQQPQPALRPADYDPFS</sequence>
<reference evidence="3" key="1">
    <citation type="journal article" date="2019" name="Emerg. Microbes Infect.">
        <title>Comprehensive subspecies identification of 175 nontuberculous mycobacteria species based on 7547 genomic profiles.</title>
        <authorList>
            <person name="Matsumoto Y."/>
            <person name="Kinjo T."/>
            <person name="Motooka D."/>
            <person name="Nabeya D."/>
            <person name="Jung N."/>
            <person name="Uechi K."/>
            <person name="Horii T."/>
            <person name="Iida T."/>
            <person name="Fujita J."/>
            <person name="Nakamura S."/>
        </authorList>
    </citation>
    <scope>NUCLEOTIDE SEQUENCE [LARGE SCALE GENOMIC DNA]</scope>
    <source>
        <strain evidence="3">JCM 13671</strain>
    </source>
</reference>
<keyword evidence="2" id="KW-0472">Membrane</keyword>
<name>A0A7I7XRU5_9MYCO</name>
<feature type="transmembrane region" description="Helical" evidence="2">
    <location>
        <begin position="56"/>
        <end position="75"/>
    </location>
</feature>
<protein>
    <submittedName>
        <fullName evidence="3">Uncharacterized protein</fullName>
    </submittedName>
</protein>
<keyword evidence="2" id="KW-1133">Transmembrane helix</keyword>
<feature type="region of interest" description="Disordered" evidence="1">
    <location>
        <begin position="143"/>
        <end position="163"/>
    </location>
</feature>
<keyword evidence="4" id="KW-1185">Reference proteome</keyword>
<evidence type="ECO:0000313" key="3">
    <source>
        <dbReference type="EMBL" id="BBZ31951.1"/>
    </source>
</evidence>
<feature type="transmembrane region" description="Helical" evidence="2">
    <location>
        <begin position="81"/>
        <end position="108"/>
    </location>
</feature>
<gene>
    <name evidence="3" type="ORF">MCNF_05560</name>
</gene>
<feature type="compositionally biased region" description="Low complexity" evidence="1">
    <location>
        <begin position="143"/>
        <end position="152"/>
    </location>
</feature>
<evidence type="ECO:0000256" key="2">
    <source>
        <dbReference type="SAM" id="Phobius"/>
    </source>
</evidence>
<feature type="transmembrane region" description="Helical" evidence="2">
    <location>
        <begin position="22"/>
        <end position="44"/>
    </location>
</feature>
<dbReference type="Proteomes" id="UP000466931">
    <property type="component" value="Chromosome"/>
</dbReference>
<proteinExistence type="predicted"/>
<evidence type="ECO:0000256" key="1">
    <source>
        <dbReference type="SAM" id="MobiDB-lite"/>
    </source>
</evidence>